<sequence length="89" mass="9382">GDGALLKRGKTRRRGEVVETGGEKGRVVAIVVVGLKEVAARGGEWHRGSYRSGGGEHFWGSPKKSPETAASGGDGGQRVAGGGRRWRRK</sequence>
<reference evidence="2" key="1">
    <citation type="journal article" date="2019" name="Sci. Rep.">
        <title>Draft genome of Tanacetum cinerariifolium, the natural source of mosquito coil.</title>
        <authorList>
            <person name="Yamashiro T."/>
            <person name="Shiraishi A."/>
            <person name="Satake H."/>
            <person name="Nakayama K."/>
        </authorList>
    </citation>
    <scope>NUCLEOTIDE SEQUENCE</scope>
</reference>
<gene>
    <name evidence="2" type="ORF">Tci_876267</name>
</gene>
<comment type="caution">
    <text evidence="2">The sequence shown here is derived from an EMBL/GenBank/DDBJ whole genome shotgun (WGS) entry which is preliminary data.</text>
</comment>
<dbReference type="AlphaFoldDB" id="A0A699T4G4"/>
<dbReference type="EMBL" id="BKCJ011210729">
    <property type="protein sequence ID" value="GFD04298.1"/>
    <property type="molecule type" value="Genomic_DNA"/>
</dbReference>
<feature type="compositionally biased region" description="Gly residues" evidence="1">
    <location>
        <begin position="72"/>
        <end position="83"/>
    </location>
</feature>
<feature type="region of interest" description="Disordered" evidence="1">
    <location>
        <begin position="45"/>
        <end position="89"/>
    </location>
</feature>
<proteinExistence type="predicted"/>
<feature type="region of interest" description="Disordered" evidence="1">
    <location>
        <begin position="1"/>
        <end position="20"/>
    </location>
</feature>
<name>A0A699T4G4_TANCI</name>
<organism evidence="2">
    <name type="scientific">Tanacetum cinerariifolium</name>
    <name type="common">Dalmatian daisy</name>
    <name type="synonym">Chrysanthemum cinerariifolium</name>
    <dbReference type="NCBI Taxonomy" id="118510"/>
    <lineage>
        <taxon>Eukaryota</taxon>
        <taxon>Viridiplantae</taxon>
        <taxon>Streptophyta</taxon>
        <taxon>Embryophyta</taxon>
        <taxon>Tracheophyta</taxon>
        <taxon>Spermatophyta</taxon>
        <taxon>Magnoliopsida</taxon>
        <taxon>eudicotyledons</taxon>
        <taxon>Gunneridae</taxon>
        <taxon>Pentapetalae</taxon>
        <taxon>asterids</taxon>
        <taxon>campanulids</taxon>
        <taxon>Asterales</taxon>
        <taxon>Asteraceae</taxon>
        <taxon>Asteroideae</taxon>
        <taxon>Anthemideae</taxon>
        <taxon>Anthemidinae</taxon>
        <taxon>Tanacetum</taxon>
    </lineage>
</organism>
<protein>
    <submittedName>
        <fullName evidence="2">Uncharacterized protein</fullName>
    </submittedName>
</protein>
<evidence type="ECO:0000256" key="1">
    <source>
        <dbReference type="SAM" id="MobiDB-lite"/>
    </source>
</evidence>
<feature type="non-terminal residue" evidence="2">
    <location>
        <position position="1"/>
    </location>
</feature>
<evidence type="ECO:0000313" key="2">
    <source>
        <dbReference type="EMBL" id="GFD04298.1"/>
    </source>
</evidence>
<accession>A0A699T4G4</accession>